<name>A0A7W7ZQA8_9BACT</name>
<reference evidence="1 2" key="1">
    <citation type="submission" date="2020-08" db="EMBL/GenBank/DDBJ databases">
        <title>Genomic Encyclopedia of Type Strains, Phase IV (KMG-V): Genome sequencing to study the core and pangenomes of soil and plant-associated prokaryotes.</title>
        <authorList>
            <person name="Whitman W."/>
        </authorList>
    </citation>
    <scope>NUCLEOTIDE SEQUENCE [LARGE SCALE GENOMIC DNA]</scope>
    <source>
        <strain evidence="1 2">X5P3</strain>
    </source>
</reference>
<evidence type="ECO:0000313" key="2">
    <source>
        <dbReference type="Proteomes" id="UP000584867"/>
    </source>
</evidence>
<proteinExistence type="predicted"/>
<protein>
    <submittedName>
        <fullName evidence="1">Uncharacterized protein</fullName>
    </submittedName>
</protein>
<dbReference type="EMBL" id="JACHIO010000009">
    <property type="protein sequence ID" value="MBB5064179.1"/>
    <property type="molecule type" value="Genomic_DNA"/>
</dbReference>
<dbReference type="Proteomes" id="UP000584867">
    <property type="component" value="Unassembled WGS sequence"/>
</dbReference>
<dbReference type="AlphaFoldDB" id="A0A7W7ZQA8"/>
<evidence type="ECO:0000313" key="1">
    <source>
        <dbReference type="EMBL" id="MBB5064179.1"/>
    </source>
</evidence>
<gene>
    <name evidence="1" type="ORF">HDF15_002530</name>
</gene>
<comment type="caution">
    <text evidence="1">The sequence shown here is derived from an EMBL/GenBank/DDBJ whole genome shotgun (WGS) entry which is preliminary data.</text>
</comment>
<sequence>MLCYDWNACIVATAQQMNWRSTEQVCSVLRG</sequence>
<organism evidence="1 2">
    <name type="scientific">Granulicella mallensis</name>
    <dbReference type="NCBI Taxonomy" id="940614"/>
    <lineage>
        <taxon>Bacteria</taxon>
        <taxon>Pseudomonadati</taxon>
        <taxon>Acidobacteriota</taxon>
        <taxon>Terriglobia</taxon>
        <taxon>Terriglobales</taxon>
        <taxon>Acidobacteriaceae</taxon>
        <taxon>Granulicella</taxon>
    </lineage>
</organism>
<accession>A0A7W7ZQA8</accession>